<dbReference type="Pfam" id="PF01636">
    <property type="entry name" value="APH"/>
    <property type="match status" value="1"/>
</dbReference>
<comment type="caution">
    <text evidence="3">The sequence shown here is derived from an EMBL/GenBank/DDBJ whole genome shotgun (WGS) entry which is preliminary data.</text>
</comment>
<dbReference type="Gene3D" id="3.90.1200.10">
    <property type="match status" value="1"/>
</dbReference>
<evidence type="ECO:0000259" key="2">
    <source>
        <dbReference type="Pfam" id="PF01636"/>
    </source>
</evidence>
<dbReference type="SUPFAM" id="SSF56112">
    <property type="entry name" value="Protein kinase-like (PK-like)"/>
    <property type="match status" value="1"/>
</dbReference>
<protein>
    <recommendedName>
        <fullName evidence="2">Aminoglycoside phosphotransferase domain-containing protein</fullName>
    </recommendedName>
</protein>
<feature type="signal peptide" evidence="1">
    <location>
        <begin position="1"/>
        <end position="30"/>
    </location>
</feature>
<dbReference type="InterPro" id="IPR002575">
    <property type="entry name" value="Aminoglycoside_PTrfase"/>
</dbReference>
<evidence type="ECO:0000313" key="4">
    <source>
        <dbReference type="Proteomes" id="UP001165060"/>
    </source>
</evidence>
<keyword evidence="1" id="KW-0732">Signal</keyword>
<feature type="chain" id="PRO_5046182727" description="Aminoglycoside phosphotransferase domain-containing protein" evidence="1">
    <location>
        <begin position="31"/>
        <end position="402"/>
    </location>
</feature>
<accession>A0ABQ6MHU5</accession>
<evidence type="ECO:0000256" key="1">
    <source>
        <dbReference type="SAM" id="SignalP"/>
    </source>
</evidence>
<sequence length="402" mass="42891">MPSPASGVSCSVAPSLLLSALNSLLPPAAALSSPPPLRGVESAQQEMHELRLPAPVGRLVLRVWRASSRFASLGVTRRSPDPACRALHRLARGPAAVAKIEVAGYRLARAAVPGLEIPEVLLFREGEGGGPAFALFRFVEAPGPEPRMVKARLEFGAEEEHLRHGRLPSAAVLPYCSDLIASFLLPLAHRCWSEPPSPQIPRTTTPDLLAAYAAASSLLSSRLLPSSPPPLHAAVPSLPPLLSRLSSLLPGLPPLPPTLVHLDLQPQNLLFGPAGIVGVLDFEEAAVADPRLEVALVCRRVCADLEQAGAVWREFSSVVVDSYAWGDGDNGGDRTGGMAFWLLLEHAHVCVTLMLQLLAKDLSGARGTELMVNEKDGGLLEKLEREVGRRAKLEELLTSETK</sequence>
<feature type="domain" description="Aminoglycoside phosphotransferase" evidence="2">
    <location>
        <begin position="93"/>
        <end position="313"/>
    </location>
</feature>
<keyword evidence="4" id="KW-1185">Reference proteome</keyword>
<dbReference type="InterPro" id="IPR011009">
    <property type="entry name" value="Kinase-like_dom_sf"/>
</dbReference>
<proteinExistence type="predicted"/>
<organism evidence="3 4">
    <name type="scientific">Tetraparma gracilis</name>
    <dbReference type="NCBI Taxonomy" id="2962635"/>
    <lineage>
        <taxon>Eukaryota</taxon>
        <taxon>Sar</taxon>
        <taxon>Stramenopiles</taxon>
        <taxon>Ochrophyta</taxon>
        <taxon>Bolidophyceae</taxon>
        <taxon>Parmales</taxon>
        <taxon>Triparmaceae</taxon>
        <taxon>Tetraparma</taxon>
    </lineage>
</organism>
<gene>
    <name evidence="3" type="ORF">TeGR_g11126</name>
</gene>
<evidence type="ECO:0000313" key="3">
    <source>
        <dbReference type="EMBL" id="GMI26091.1"/>
    </source>
</evidence>
<reference evidence="3 4" key="1">
    <citation type="journal article" date="2023" name="Commun. Biol.">
        <title>Genome analysis of Parmales, the sister group of diatoms, reveals the evolutionary specialization of diatoms from phago-mixotrophs to photoautotrophs.</title>
        <authorList>
            <person name="Ban H."/>
            <person name="Sato S."/>
            <person name="Yoshikawa S."/>
            <person name="Yamada K."/>
            <person name="Nakamura Y."/>
            <person name="Ichinomiya M."/>
            <person name="Sato N."/>
            <person name="Blanc-Mathieu R."/>
            <person name="Endo H."/>
            <person name="Kuwata A."/>
            <person name="Ogata H."/>
        </authorList>
    </citation>
    <scope>NUCLEOTIDE SEQUENCE [LARGE SCALE GENOMIC DNA]</scope>
</reference>
<dbReference type="Proteomes" id="UP001165060">
    <property type="component" value="Unassembled WGS sequence"/>
</dbReference>
<dbReference type="EMBL" id="BRYB01000245">
    <property type="protein sequence ID" value="GMI26091.1"/>
    <property type="molecule type" value="Genomic_DNA"/>
</dbReference>
<name>A0ABQ6MHU5_9STRA</name>